<gene>
    <name evidence="1" type="ORF">AVEN_215690_1</name>
</gene>
<dbReference type="EMBL" id="BGPR01005723">
    <property type="protein sequence ID" value="GBN12826.1"/>
    <property type="molecule type" value="Genomic_DNA"/>
</dbReference>
<evidence type="ECO:0000313" key="1">
    <source>
        <dbReference type="EMBL" id="GBN12826.1"/>
    </source>
</evidence>
<evidence type="ECO:0000313" key="2">
    <source>
        <dbReference type="Proteomes" id="UP000499080"/>
    </source>
</evidence>
<dbReference type="AlphaFoldDB" id="A0A4Y2LGW5"/>
<organism evidence="1 2">
    <name type="scientific">Araneus ventricosus</name>
    <name type="common">Orbweaver spider</name>
    <name type="synonym">Epeira ventricosa</name>
    <dbReference type="NCBI Taxonomy" id="182803"/>
    <lineage>
        <taxon>Eukaryota</taxon>
        <taxon>Metazoa</taxon>
        <taxon>Ecdysozoa</taxon>
        <taxon>Arthropoda</taxon>
        <taxon>Chelicerata</taxon>
        <taxon>Arachnida</taxon>
        <taxon>Araneae</taxon>
        <taxon>Araneomorphae</taxon>
        <taxon>Entelegynae</taxon>
        <taxon>Araneoidea</taxon>
        <taxon>Araneidae</taxon>
        <taxon>Araneus</taxon>
    </lineage>
</organism>
<proteinExistence type="predicted"/>
<comment type="caution">
    <text evidence="1">The sequence shown here is derived from an EMBL/GenBank/DDBJ whole genome shotgun (WGS) entry which is preliminary data.</text>
</comment>
<dbReference type="Proteomes" id="UP000499080">
    <property type="component" value="Unassembled WGS sequence"/>
</dbReference>
<keyword evidence="2" id="KW-1185">Reference proteome</keyword>
<reference evidence="1 2" key="1">
    <citation type="journal article" date="2019" name="Sci. Rep.">
        <title>Orb-weaving spider Araneus ventricosus genome elucidates the spidroin gene catalogue.</title>
        <authorList>
            <person name="Kono N."/>
            <person name="Nakamura H."/>
            <person name="Ohtoshi R."/>
            <person name="Moran D.A.P."/>
            <person name="Shinohara A."/>
            <person name="Yoshida Y."/>
            <person name="Fujiwara M."/>
            <person name="Mori M."/>
            <person name="Tomita M."/>
            <person name="Arakawa K."/>
        </authorList>
    </citation>
    <scope>NUCLEOTIDE SEQUENCE [LARGE SCALE GENOMIC DNA]</scope>
</reference>
<accession>A0A4Y2LGW5</accession>
<protein>
    <submittedName>
        <fullName evidence="1">Uncharacterized protein</fullName>
    </submittedName>
</protein>
<feature type="non-terminal residue" evidence="1">
    <location>
        <position position="1"/>
    </location>
</feature>
<sequence>GILKKKVLEIENPALRQNKYNKATGFAVESQANFNGRAAEGDKSFSALETADCLLSPATCRRNTMKRNSL</sequence>
<name>A0A4Y2LGW5_ARAVE</name>